<dbReference type="EMBL" id="KV426557">
    <property type="protein sequence ID" value="KZV79828.1"/>
    <property type="molecule type" value="Genomic_DNA"/>
</dbReference>
<accession>A0A165B505</accession>
<name>A0A165B505_EXIGL</name>
<gene>
    <name evidence="1" type="ORF">EXIGLDRAFT_846156</name>
</gene>
<reference evidence="1 2" key="1">
    <citation type="journal article" date="2016" name="Mol. Biol. Evol.">
        <title>Comparative Genomics of Early-Diverging Mushroom-Forming Fungi Provides Insights into the Origins of Lignocellulose Decay Capabilities.</title>
        <authorList>
            <person name="Nagy L.G."/>
            <person name="Riley R."/>
            <person name="Tritt A."/>
            <person name="Adam C."/>
            <person name="Daum C."/>
            <person name="Floudas D."/>
            <person name="Sun H."/>
            <person name="Yadav J.S."/>
            <person name="Pangilinan J."/>
            <person name="Larsson K.H."/>
            <person name="Matsuura K."/>
            <person name="Barry K."/>
            <person name="Labutti K."/>
            <person name="Kuo R."/>
            <person name="Ohm R.A."/>
            <person name="Bhattacharya S.S."/>
            <person name="Shirouzu T."/>
            <person name="Yoshinaga Y."/>
            <person name="Martin F.M."/>
            <person name="Grigoriev I.V."/>
            <person name="Hibbett D.S."/>
        </authorList>
    </citation>
    <scope>NUCLEOTIDE SEQUENCE [LARGE SCALE GENOMIC DNA]</scope>
    <source>
        <strain evidence="1 2">HHB12029</strain>
    </source>
</reference>
<dbReference type="AlphaFoldDB" id="A0A165B505"/>
<organism evidence="1 2">
    <name type="scientific">Exidia glandulosa HHB12029</name>
    <dbReference type="NCBI Taxonomy" id="1314781"/>
    <lineage>
        <taxon>Eukaryota</taxon>
        <taxon>Fungi</taxon>
        <taxon>Dikarya</taxon>
        <taxon>Basidiomycota</taxon>
        <taxon>Agaricomycotina</taxon>
        <taxon>Agaricomycetes</taxon>
        <taxon>Auriculariales</taxon>
        <taxon>Exidiaceae</taxon>
        <taxon>Exidia</taxon>
    </lineage>
</organism>
<proteinExistence type="predicted"/>
<sequence length="82" mass="9352">MGHNDAAHVRSSSRLAHSFYLKQKAKARVVRESRQCLAQRMSAQNALINQPPRTIGLRLHYACSSLLWLAQVQCPRDIIFHV</sequence>
<evidence type="ECO:0000313" key="1">
    <source>
        <dbReference type="EMBL" id="KZV79828.1"/>
    </source>
</evidence>
<protein>
    <submittedName>
        <fullName evidence="1">Uncharacterized protein</fullName>
    </submittedName>
</protein>
<keyword evidence="2" id="KW-1185">Reference proteome</keyword>
<evidence type="ECO:0000313" key="2">
    <source>
        <dbReference type="Proteomes" id="UP000077266"/>
    </source>
</evidence>
<dbReference type="Proteomes" id="UP000077266">
    <property type="component" value="Unassembled WGS sequence"/>
</dbReference>
<dbReference type="InParanoid" id="A0A165B505"/>